<dbReference type="EMBL" id="CP001275">
    <property type="protein sequence ID" value="ACM05029.1"/>
    <property type="molecule type" value="Genomic_DNA"/>
</dbReference>
<dbReference type="STRING" id="309801.trd_0266"/>
<feature type="domain" description="Helicase HerA central" evidence="1">
    <location>
        <begin position="151"/>
        <end position="379"/>
    </location>
</feature>
<evidence type="ECO:0000259" key="1">
    <source>
        <dbReference type="Pfam" id="PF01935"/>
    </source>
</evidence>
<dbReference type="Proteomes" id="UP000000447">
    <property type="component" value="Chromosome"/>
</dbReference>
<dbReference type="InterPro" id="IPR002789">
    <property type="entry name" value="HerA_central"/>
</dbReference>
<reference evidence="2 3" key="1">
    <citation type="journal article" date="2009" name="PLoS ONE">
        <title>Complete genome sequence of the aerobic CO-oxidizing thermophile Thermomicrobium roseum.</title>
        <authorList>
            <person name="Wu D."/>
            <person name="Raymond J."/>
            <person name="Wu M."/>
            <person name="Chatterji S."/>
            <person name="Ren Q."/>
            <person name="Graham J.E."/>
            <person name="Bryant D.A."/>
            <person name="Robb F."/>
            <person name="Colman A."/>
            <person name="Tallon L.J."/>
            <person name="Badger J.H."/>
            <person name="Madupu R."/>
            <person name="Ward N.L."/>
            <person name="Eisen J.A."/>
        </authorList>
    </citation>
    <scope>NUCLEOTIDE SEQUENCE [LARGE SCALE GENOMIC DNA]</scope>
    <source>
        <strain evidence="3">ATCC 27502 / DSM 5159 / P-2</strain>
    </source>
</reference>
<dbReference type="AlphaFoldDB" id="B9KXS8"/>
<dbReference type="Gene3D" id="3.40.50.300">
    <property type="entry name" value="P-loop containing nucleotide triphosphate hydrolases"/>
    <property type="match status" value="2"/>
</dbReference>
<dbReference type="OrthoDB" id="9806951at2"/>
<gene>
    <name evidence="2" type="ordered locus">trd_0266</name>
</gene>
<proteinExistence type="predicted"/>
<keyword evidence="3" id="KW-1185">Reference proteome</keyword>
<dbReference type="PANTHER" id="PTHR42957">
    <property type="entry name" value="HELICASE MJ1565-RELATED"/>
    <property type="match status" value="1"/>
</dbReference>
<dbReference type="SUPFAM" id="SSF52540">
    <property type="entry name" value="P-loop containing nucleoside triphosphate hydrolases"/>
    <property type="match status" value="1"/>
</dbReference>
<evidence type="ECO:0000313" key="3">
    <source>
        <dbReference type="Proteomes" id="UP000000447"/>
    </source>
</evidence>
<dbReference type="Pfam" id="PF01935">
    <property type="entry name" value="DUF87"/>
    <property type="match status" value="1"/>
</dbReference>
<protein>
    <recommendedName>
        <fullName evidence="1">Helicase HerA central domain-containing protein</fullName>
    </recommendedName>
</protein>
<evidence type="ECO:0000313" key="2">
    <source>
        <dbReference type="EMBL" id="ACM05029.1"/>
    </source>
</evidence>
<dbReference type="RefSeq" id="WP_012641678.1">
    <property type="nucleotide sequence ID" value="NC_011959.1"/>
</dbReference>
<accession>B9KXS8</accession>
<sequence>MSLDGQHNAHVTDHVSDNAFLGVVTDGRFSQGLRVRLLDPAAVERLRVGSFVVIEGIERRYFGMITDLSLDTTDAALLADPPIRSPFLSRIVRGTHAYATAEIRPSLVLEPESDQPQPARSIPPHFARLRQATADDFALVFGQEDSTHFALGTPPAMEIPVPLDLAELVKRSNGVFGQSGSGKSVLTRLLLVGLVLADQVSILLFDMHNEYARAPTDQPELVGLLELFGPSRVQIYTLDDRTERSASARTIQIGLDQIEPDDIELLAEELNLNPTFATVAHHLRARYGPQWIRQTLEFDTEAVKEFCASTGVAEASVNALRAKLDRLAKRPYICETLDTSVIDEIIGKLQRGTHIIVQFGRCDSFLDYMLVANLLTRRIHDRYTEDVLEAQQAGGQSNLRPLVIVLEEAHKFLTPEAARQSIFGTIAREMRKYRVTLLIVDQRPSSIDREILSQLGTKVIGPLSDQHDIEAVLTGVADRSGLRSLLANLSPRQECVIVGHAVRMPVAIRTRQYRREEILALVRGWGKTMDDERHLRLLLGQ</sequence>
<dbReference type="PANTHER" id="PTHR42957:SF1">
    <property type="entry name" value="HELICASE MJ1565-RELATED"/>
    <property type="match status" value="1"/>
</dbReference>
<dbReference type="InterPro" id="IPR008571">
    <property type="entry name" value="HerA-like"/>
</dbReference>
<dbReference type="InterPro" id="IPR027417">
    <property type="entry name" value="P-loop_NTPase"/>
</dbReference>
<name>B9KXS8_THERP</name>
<dbReference type="KEGG" id="tro:trd_0266"/>
<organism evidence="2 3">
    <name type="scientific">Thermomicrobium roseum (strain ATCC 27502 / DSM 5159 / P-2)</name>
    <dbReference type="NCBI Taxonomy" id="309801"/>
    <lineage>
        <taxon>Bacteria</taxon>
        <taxon>Pseudomonadati</taxon>
        <taxon>Thermomicrobiota</taxon>
        <taxon>Thermomicrobia</taxon>
        <taxon>Thermomicrobiales</taxon>
        <taxon>Thermomicrobiaceae</taxon>
        <taxon>Thermomicrobium</taxon>
    </lineage>
</organism>
<dbReference type="HOGENOM" id="CLU_513616_0_0_0"/>
<dbReference type="eggNOG" id="COG0433">
    <property type="taxonomic scope" value="Bacteria"/>
</dbReference>